<name>A0ABQ6IQK0_9MICO</name>
<evidence type="ECO:0000256" key="3">
    <source>
        <dbReference type="PROSITE-ProRule" id="PRU10038"/>
    </source>
</evidence>
<evidence type="ECO:0000256" key="4">
    <source>
        <dbReference type="SAM" id="MobiDB-lite"/>
    </source>
</evidence>
<protein>
    <submittedName>
        <fullName evidence="6">Esterase</fullName>
    </submittedName>
</protein>
<keyword evidence="7" id="KW-1185">Reference proteome</keyword>
<dbReference type="InterPro" id="IPR013094">
    <property type="entry name" value="AB_hydrolase_3"/>
</dbReference>
<dbReference type="Proteomes" id="UP001157126">
    <property type="component" value="Unassembled WGS sequence"/>
</dbReference>
<gene>
    <name evidence="6" type="ORF">GCM10025883_22250</name>
</gene>
<dbReference type="PANTHER" id="PTHR48081">
    <property type="entry name" value="AB HYDROLASE SUPERFAMILY PROTEIN C4A8.06C"/>
    <property type="match status" value="1"/>
</dbReference>
<feature type="region of interest" description="Disordered" evidence="4">
    <location>
        <begin position="300"/>
        <end position="327"/>
    </location>
</feature>
<evidence type="ECO:0000313" key="7">
    <source>
        <dbReference type="Proteomes" id="UP001157126"/>
    </source>
</evidence>
<evidence type="ECO:0000256" key="2">
    <source>
        <dbReference type="ARBA" id="ARBA00022801"/>
    </source>
</evidence>
<dbReference type="InterPro" id="IPR050300">
    <property type="entry name" value="GDXG_lipolytic_enzyme"/>
</dbReference>
<evidence type="ECO:0000256" key="1">
    <source>
        <dbReference type="ARBA" id="ARBA00010515"/>
    </source>
</evidence>
<keyword evidence="2" id="KW-0378">Hydrolase</keyword>
<comment type="caution">
    <text evidence="6">The sequence shown here is derived from an EMBL/GenBank/DDBJ whole genome shotgun (WGS) entry which is preliminary data.</text>
</comment>
<dbReference type="Pfam" id="PF07859">
    <property type="entry name" value="Abhydrolase_3"/>
    <property type="match status" value="1"/>
</dbReference>
<dbReference type="RefSeq" id="WP_284303922.1">
    <property type="nucleotide sequence ID" value="NZ_BSUO01000001.1"/>
</dbReference>
<dbReference type="SUPFAM" id="SSF53474">
    <property type="entry name" value="alpha/beta-Hydrolases"/>
    <property type="match status" value="1"/>
</dbReference>
<feature type="active site" evidence="3">
    <location>
        <position position="148"/>
    </location>
</feature>
<dbReference type="Gene3D" id="3.40.50.1820">
    <property type="entry name" value="alpha/beta hydrolase"/>
    <property type="match status" value="1"/>
</dbReference>
<proteinExistence type="inferred from homology"/>
<dbReference type="PROSITE" id="PS01174">
    <property type="entry name" value="LIPASE_GDXG_SER"/>
    <property type="match status" value="1"/>
</dbReference>
<feature type="domain" description="Alpha/beta hydrolase fold-3" evidence="5">
    <location>
        <begin position="77"/>
        <end position="274"/>
    </location>
</feature>
<dbReference type="InterPro" id="IPR029058">
    <property type="entry name" value="AB_hydrolase_fold"/>
</dbReference>
<organism evidence="6 7">
    <name type="scientific">Mobilicoccus caccae</name>
    <dbReference type="NCBI Taxonomy" id="1859295"/>
    <lineage>
        <taxon>Bacteria</taxon>
        <taxon>Bacillati</taxon>
        <taxon>Actinomycetota</taxon>
        <taxon>Actinomycetes</taxon>
        <taxon>Micrococcales</taxon>
        <taxon>Dermatophilaceae</taxon>
        <taxon>Mobilicoccus</taxon>
    </lineage>
</organism>
<dbReference type="PANTHER" id="PTHR48081:SF8">
    <property type="entry name" value="ALPHA_BETA HYDROLASE FOLD-3 DOMAIN-CONTAINING PROTEIN-RELATED"/>
    <property type="match status" value="1"/>
</dbReference>
<reference evidence="7" key="1">
    <citation type="journal article" date="2019" name="Int. J. Syst. Evol. Microbiol.">
        <title>The Global Catalogue of Microorganisms (GCM) 10K type strain sequencing project: providing services to taxonomists for standard genome sequencing and annotation.</title>
        <authorList>
            <consortium name="The Broad Institute Genomics Platform"/>
            <consortium name="The Broad Institute Genome Sequencing Center for Infectious Disease"/>
            <person name="Wu L."/>
            <person name="Ma J."/>
        </authorList>
    </citation>
    <scope>NUCLEOTIDE SEQUENCE [LARGE SCALE GENOMIC DNA]</scope>
    <source>
        <strain evidence="7">NBRC 113072</strain>
    </source>
</reference>
<accession>A0ABQ6IQK0</accession>
<dbReference type="InterPro" id="IPR033140">
    <property type="entry name" value="Lipase_GDXG_put_SER_AS"/>
</dbReference>
<evidence type="ECO:0000313" key="6">
    <source>
        <dbReference type="EMBL" id="GMA40180.1"/>
    </source>
</evidence>
<comment type="similarity">
    <text evidence="1">Belongs to the 'GDXG' lipolytic enzyme family.</text>
</comment>
<sequence>MSIPEFLVPPALRLARADRVFATVPGARRHVAERALRPQRYGPPRTLRRDVAVEVTEHEGWAMYTLRPIETPARSAVVYCHGGGWVNEIVLQHWQLAAQIAAEAGTTVIVPIYPLIPFGTAQEANRVVVDLAVRAREEHGAVCLAGDSAGGQIALSAAVTLRDDHAVAVARTVLIAPALDLSLSHPEIPLVLPHDPWLGVEGTRHLIELWRADLPLDDPRVSPLAADLAGLGPLTIFIGTRDILWPDARLLRDRARAAGVDVELHERPGLVHVYPLLPTRSGRDARGSIVRRIRRALRGASGDQGVRTAAGRRPAPEAHAPASRQFS</sequence>
<evidence type="ECO:0000259" key="5">
    <source>
        <dbReference type="Pfam" id="PF07859"/>
    </source>
</evidence>
<dbReference type="EMBL" id="BSUO01000001">
    <property type="protein sequence ID" value="GMA40180.1"/>
    <property type="molecule type" value="Genomic_DNA"/>
</dbReference>